<feature type="compositionally biased region" description="Polar residues" evidence="1">
    <location>
        <begin position="133"/>
        <end position="145"/>
    </location>
</feature>
<feature type="compositionally biased region" description="Basic and acidic residues" evidence="1">
    <location>
        <begin position="824"/>
        <end position="833"/>
    </location>
</feature>
<feature type="region of interest" description="Disordered" evidence="1">
    <location>
        <begin position="427"/>
        <end position="599"/>
    </location>
</feature>
<evidence type="ECO:0000256" key="1">
    <source>
        <dbReference type="SAM" id="MobiDB-lite"/>
    </source>
</evidence>
<proteinExistence type="predicted"/>
<protein>
    <submittedName>
        <fullName evidence="2">Uncharacterized protein</fullName>
    </submittedName>
</protein>
<feature type="region of interest" description="Disordered" evidence="1">
    <location>
        <begin position="183"/>
        <end position="249"/>
    </location>
</feature>
<feature type="compositionally biased region" description="Basic and acidic residues" evidence="1">
    <location>
        <begin position="201"/>
        <end position="212"/>
    </location>
</feature>
<feature type="region of interest" description="Disordered" evidence="1">
    <location>
        <begin position="133"/>
        <end position="166"/>
    </location>
</feature>
<reference evidence="2" key="2">
    <citation type="submission" date="2020-05" db="UniProtKB">
        <authorList>
            <consortium name="EnsemblMetazoa"/>
        </authorList>
    </citation>
    <scope>IDENTIFICATION</scope>
    <source>
        <strain evidence="2">IAEA</strain>
    </source>
</reference>
<feature type="compositionally biased region" description="Basic and acidic residues" evidence="1">
    <location>
        <begin position="477"/>
        <end position="489"/>
    </location>
</feature>
<feature type="compositionally biased region" description="Basic and acidic residues" evidence="1">
    <location>
        <begin position="449"/>
        <end position="458"/>
    </location>
</feature>
<reference evidence="3" key="1">
    <citation type="submission" date="2014-03" db="EMBL/GenBank/DDBJ databases">
        <authorList>
            <person name="Aksoy S."/>
            <person name="Warren W."/>
            <person name="Wilson R.K."/>
        </authorList>
    </citation>
    <scope>NUCLEOTIDE SEQUENCE [LARGE SCALE GENOMIC DNA]</scope>
    <source>
        <strain evidence="3">IAEA</strain>
    </source>
</reference>
<organism evidence="2 3">
    <name type="scientific">Glossina pallidipes</name>
    <name type="common">Tsetse fly</name>
    <dbReference type="NCBI Taxonomy" id="7398"/>
    <lineage>
        <taxon>Eukaryota</taxon>
        <taxon>Metazoa</taxon>
        <taxon>Ecdysozoa</taxon>
        <taxon>Arthropoda</taxon>
        <taxon>Hexapoda</taxon>
        <taxon>Insecta</taxon>
        <taxon>Pterygota</taxon>
        <taxon>Neoptera</taxon>
        <taxon>Endopterygota</taxon>
        <taxon>Diptera</taxon>
        <taxon>Brachycera</taxon>
        <taxon>Muscomorpha</taxon>
        <taxon>Hippoboscoidea</taxon>
        <taxon>Glossinidae</taxon>
        <taxon>Glossina</taxon>
    </lineage>
</organism>
<feature type="compositionally biased region" description="Polar residues" evidence="1">
    <location>
        <begin position="537"/>
        <end position="546"/>
    </location>
</feature>
<feature type="compositionally biased region" description="Polar residues" evidence="1">
    <location>
        <begin position="190"/>
        <end position="200"/>
    </location>
</feature>
<dbReference type="AlphaFoldDB" id="A0A1B0A4J3"/>
<accession>A0A1B0A4J3</accession>
<feature type="region of interest" description="Disordered" evidence="1">
    <location>
        <begin position="296"/>
        <end position="316"/>
    </location>
</feature>
<feature type="region of interest" description="Disordered" evidence="1">
    <location>
        <begin position="780"/>
        <end position="845"/>
    </location>
</feature>
<dbReference type="Proteomes" id="UP000092445">
    <property type="component" value="Unassembled WGS sequence"/>
</dbReference>
<feature type="compositionally biased region" description="Polar residues" evidence="1">
    <location>
        <begin position="780"/>
        <end position="792"/>
    </location>
</feature>
<evidence type="ECO:0000313" key="2">
    <source>
        <dbReference type="EnsemblMetazoa" id="GPAI034278-PA"/>
    </source>
</evidence>
<feature type="compositionally biased region" description="Polar residues" evidence="1">
    <location>
        <begin position="647"/>
        <end position="662"/>
    </location>
</feature>
<keyword evidence="3" id="KW-1185">Reference proteome</keyword>
<dbReference type="EnsemblMetazoa" id="GPAI034278-RA">
    <property type="protein sequence ID" value="GPAI034278-PA"/>
    <property type="gene ID" value="GPAI034278"/>
</dbReference>
<sequence>MLKRQGGLLSKIVRCARYVSSENTSYTDDSVVPIDSKTLFISKTNANILELEKQLFSLEQTEKLTEQITETAAIVRQLAQTTLRIKEKERQHMSFGAHEPNVVREKVEILDDLQKKLLPLKNAIKSQQVAATALPTENTMQSSPEPQDRKEQLEARQEVVKSDTEEVPAENIYKLYDLDWKPSDQEENSETQATHTQQKQSDIKQEKMMKEDEGSDIEEEHLLNSQIESDIEGEEPSMEKSAVSIKPFPNKSKMEGELVRPLEGQMEPSVLYAEPEISENMQQVALKAEVESDMEEDYAVKTDVESDVEEQQSSVKNTAVAGKALYKKYENQPEPVTPFEVDMEPPVLSAEHNPSTMRQQEKLNPKLESDKEEGYAVKTDIESDVEEQQSSVKNSAVASKALYEKYESEPEPVTSFEVDIEPRVLYAEKKQSAPGQQERLNPELESDREEGHMVKTDIESDVEEQQSLVKNTASKPLYEKYETEPDPVRQFEANIDPRVLYPKQKQSTMRQQEKLNPELESDKEELKTDNESDVEEQQSSLNNTAVASKALYQKYENEPEPVTPFEVDTEPRVLYAEQKQSAMRQQEKFNPELESDREDVKKGIKYDVEEQQSLVKNSAVTSKPVYEKYENEPEPVTPFEIEMEPQVQYTEQKQSASGQQERLNPELESDMEQGYMVKTDFESDIPEQQSSTENADIATKPLYSKYEKEAEPIMAPVDSIIEPKIRYREQIQTALEEEEMFNEDVQEDKILYTKYDPDAKPIKSLEEEIEPEVSYTEQKLSEMGQQKMSNRQLESDNVEEHMFTEEPEFNNEEQKSSKKNARVIIKEPQDPLQKKKPNVNNPKKM</sequence>
<dbReference type="VEuPathDB" id="VectorBase:GPAI034278"/>
<feature type="compositionally biased region" description="Basic and acidic residues" evidence="1">
    <location>
        <begin position="146"/>
        <end position="164"/>
    </location>
</feature>
<feature type="region of interest" description="Disordered" evidence="1">
    <location>
        <begin position="346"/>
        <end position="396"/>
    </location>
</feature>
<feature type="compositionally biased region" description="Basic and acidic residues" evidence="1">
    <location>
        <begin position="359"/>
        <end position="381"/>
    </location>
</feature>
<feature type="compositionally biased region" description="Polar residues" evidence="1">
    <location>
        <begin position="465"/>
        <end position="474"/>
    </location>
</feature>
<name>A0A1B0A4J3_GLOPL</name>
<evidence type="ECO:0000313" key="3">
    <source>
        <dbReference type="Proteomes" id="UP000092445"/>
    </source>
</evidence>
<feature type="region of interest" description="Disordered" evidence="1">
    <location>
        <begin position="645"/>
        <end position="664"/>
    </location>
</feature>